<accession>A0A6A6Q2C7</accession>
<feature type="domain" description="AB hydrolase-1" evidence="1">
    <location>
        <begin position="84"/>
        <end position="335"/>
    </location>
</feature>
<evidence type="ECO:0000313" key="3">
    <source>
        <dbReference type="Proteomes" id="UP000799767"/>
    </source>
</evidence>
<dbReference type="GO" id="GO:0016787">
    <property type="term" value="F:hydrolase activity"/>
    <property type="evidence" value="ECO:0007669"/>
    <property type="project" value="UniProtKB-KW"/>
</dbReference>
<dbReference type="InterPro" id="IPR029058">
    <property type="entry name" value="AB_hydrolase_fold"/>
</dbReference>
<gene>
    <name evidence="2" type="ORF">BDY17DRAFT_307664</name>
</gene>
<protein>
    <submittedName>
        <fullName evidence="2">Alpha/Beta hydrolase protein</fullName>
    </submittedName>
</protein>
<organism evidence="2 3">
    <name type="scientific">Neohortaea acidophila</name>
    <dbReference type="NCBI Taxonomy" id="245834"/>
    <lineage>
        <taxon>Eukaryota</taxon>
        <taxon>Fungi</taxon>
        <taxon>Dikarya</taxon>
        <taxon>Ascomycota</taxon>
        <taxon>Pezizomycotina</taxon>
        <taxon>Dothideomycetes</taxon>
        <taxon>Dothideomycetidae</taxon>
        <taxon>Mycosphaerellales</taxon>
        <taxon>Teratosphaeriaceae</taxon>
        <taxon>Neohortaea</taxon>
    </lineage>
</organism>
<dbReference type="Proteomes" id="UP000799767">
    <property type="component" value="Unassembled WGS sequence"/>
</dbReference>
<dbReference type="AlphaFoldDB" id="A0A6A6Q2C7"/>
<dbReference type="GeneID" id="54476131"/>
<dbReference type="EMBL" id="MU001632">
    <property type="protein sequence ID" value="KAF2486106.1"/>
    <property type="molecule type" value="Genomic_DNA"/>
</dbReference>
<dbReference type="PANTHER" id="PTHR43433:SF10">
    <property type="entry name" value="AB HYDROLASE-1 DOMAIN-CONTAINING PROTEIN"/>
    <property type="match status" value="1"/>
</dbReference>
<dbReference type="InterPro" id="IPR000073">
    <property type="entry name" value="AB_hydrolase_1"/>
</dbReference>
<dbReference type="OrthoDB" id="294702at2759"/>
<keyword evidence="2" id="KW-0378">Hydrolase</keyword>
<proteinExistence type="predicted"/>
<keyword evidence="3" id="KW-1185">Reference proteome</keyword>
<dbReference type="PANTHER" id="PTHR43433">
    <property type="entry name" value="HYDROLASE, ALPHA/BETA FOLD FAMILY PROTEIN"/>
    <property type="match status" value="1"/>
</dbReference>
<dbReference type="SUPFAM" id="SSF53474">
    <property type="entry name" value="alpha/beta-Hydrolases"/>
    <property type="match status" value="1"/>
</dbReference>
<evidence type="ECO:0000313" key="2">
    <source>
        <dbReference type="EMBL" id="KAF2486106.1"/>
    </source>
</evidence>
<dbReference type="InterPro" id="IPR050471">
    <property type="entry name" value="AB_hydrolase"/>
</dbReference>
<dbReference type="RefSeq" id="XP_033592675.1">
    <property type="nucleotide sequence ID" value="XM_033735129.1"/>
</dbReference>
<dbReference type="Pfam" id="PF00561">
    <property type="entry name" value="Abhydrolase_1"/>
    <property type="match status" value="1"/>
</dbReference>
<evidence type="ECO:0000259" key="1">
    <source>
        <dbReference type="Pfam" id="PF00561"/>
    </source>
</evidence>
<sequence length="371" mass="41621">MQMSGSYWHQLPPPYRTPLLLTSCTALIFTPFIWQKLTYQPQLLPPPPKDYPYRQWDVKDHSSSFTLPNGRTVGYAQFGDPNGKPIICLHGAFGSRLENALFDVNAKELGARIIGIERPGIGLSSPDPRPFLKRQIIDGAADVEALAVHLQLDDYAVLGTSGGGPFALACARALPSEPSKPRLRAIAVVTGLGLWDMPQSWSPFLLWLNRKLDPRWFVRWLFLSVPQYQLDLSDDERAEAMRRSMDVRKMHPADVETAKNPAYPDFVRTFLLSSRACARQGWEGGLDDIELCSNAPGFRVEDIPTGLPVQLWYGADDRVVPFQAGEETAKRLRSIGNTKVELHIEPGETHGSTQVKYQRRILTDLLRAMET</sequence>
<name>A0A6A6Q2C7_9PEZI</name>
<dbReference type="Gene3D" id="3.40.50.1820">
    <property type="entry name" value="alpha/beta hydrolase"/>
    <property type="match status" value="1"/>
</dbReference>
<reference evidence="2" key="1">
    <citation type="journal article" date="2020" name="Stud. Mycol.">
        <title>101 Dothideomycetes genomes: a test case for predicting lifestyles and emergence of pathogens.</title>
        <authorList>
            <person name="Haridas S."/>
            <person name="Albert R."/>
            <person name="Binder M."/>
            <person name="Bloem J."/>
            <person name="Labutti K."/>
            <person name="Salamov A."/>
            <person name="Andreopoulos B."/>
            <person name="Baker S."/>
            <person name="Barry K."/>
            <person name="Bills G."/>
            <person name="Bluhm B."/>
            <person name="Cannon C."/>
            <person name="Castanera R."/>
            <person name="Culley D."/>
            <person name="Daum C."/>
            <person name="Ezra D."/>
            <person name="Gonzalez J."/>
            <person name="Henrissat B."/>
            <person name="Kuo A."/>
            <person name="Liang C."/>
            <person name="Lipzen A."/>
            <person name="Lutzoni F."/>
            <person name="Magnuson J."/>
            <person name="Mondo S."/>
            <person name="Nolan M."/>
            <person name="Ohm R."/>
            <person name="Pangilinan J."/>
            <person name="Park H.-J."/>
            <person name="Ramirez L."/>
            <person name="Alfaro M."/>
            <person name="Sun H."/>
            <person name="Tritt A."/>
            <person name="Yoshinaga Y."/>
            <person name="Zwiers L.-H."/>
            <person name="Turgeon B."/>
            <person name="Goodwin S."/>
            <person name="Spatafora J."/>
            <person name="Crous P."/>
            <person name="Grigoriev I."/>
        </authorList>
    </citation>
    <scope>NUCLEOTIDE SEQUENCE</scope>
    <source>
        <strain evidence="2">CBS 113389</strain>
    </source>
</reference>